<dbReference type="SUPFAM" id="SSF48150">
    <property type="entry name" value="DNA-glycosylase"/>
    <property type="match status" value="1"/>
</dbReference>
<dbReference type="AlphaFoldDB" id="A0A1E4RM36"/>
<dbReference type="GO" id="GO:0032131">
    <property type="term" value="F:alkylated DNA binding"/>
    <property type="evidence" value="ECO:0007669"/>
    <property type="project" value="TreeGrafter"/>
</dbReference>
<dbReference type="Gene3D" id="1.10.1670.40">
    <property type="match status" value="1"/>
</dbReference>
<evidence type="ECO:0000313" key="5">
    <source>
        <dbReference type="Proteomes" id="UP000095085"/>
    </source>
</evidence>
<accession>A0A1E4RM36</accession>
<dbReference type="Pfam" id="PF00730">
    <property type="entry name" value="HhH-GPD"/>
    <property type="match status" value="1"/>
</dbReference>
<dbReference type="SMART" id="SM00478">
    <property type="entry name" value="ENDO3c"/>
    <property type="match status" value="1"/>
</dbReference>
<dbReference type="GO" id="GO:0008725">
    <property type="term" value="F:DNA-3-methyladenine glycosylase activity"/>
    <property type="evidence" value="ECO:0007669"/>
    <property type="project" value="TreeGrafter"/>
</dbReference>
<dbReference type="Gene3D" id="1.10.340.30">
    <property type="entry name" value="Hypothetical protein, domain 2"/>
    <property type="match status" value="1"/>
</dbReference>
<evidence type="ECO:0000256" key="1">
    <source>
        <dbReference type="ARBA" id="ARBA00022763"/>
    </source>
</evidence>
<keyword evidence="1" id="KW-0227">DNA damage</keyword>
<reference evidence="5" key="1">
    <citation type="submission" date="2016-05" db="EMBL/GenBank/DDBJ databases">
        <title>Comparative genomics of biotechnologically important yeasts.</title>
        <authorList>
            <consortium name="DOE Joint Genome Institute"/>
            <person name="Riley R."/>
            <person name="Haridas S."/>
            <person name="Wolfe K.H."/>
            <person name="Lopes M.R."/>
            <person name="Hittinger C.T."/>
            <person name="Goker M."/>
            <person name="Salamov A."/>
            <person name="Wisecaver J."/>
            <person name="Long T.M."/>
            <person name="Aerts A.L."/>
            <person name="Barry K."/>
            <person name="Choi C."/>
            <person name="Clum A."/>
            <person name="Coughlan A.Y."/>
            <person name="Deshpande S."/>
            <person name="Douglass A.P."/>
            <person name="Hanson S.J."/>
            <person name="Klenk H.-P."/>
            <person name="Labutti K."/>
            <person name="Lapidus A."/>
            <person name="Lindquist E."/>
            <person name="Lipzen A."/>
            <person name="Meier-Kolthoff J.P."/>
            <person name="Ohm R.A."/>
            <person name="Otillar R.P."/>
            <person name="Pangilinan J."/>
            <person name="Peng Y."/>
            <person name="Rokas A."/>
            <person name="Rosa C.A."/>
            <person name="Scheuner C."/>
            <person name="Sibirny A.A."/>
            <person name="Slot J.C."/>
            <person name="Stielow J.B."/>
            <person name="Sun H."/>
            <person name="Kurtzman C.P."/>
            <person name="Blackwell M."/>
            <person name="Grigoriev I.V."/>
            <person name="Jeffries T.W."/>
        </authorList>
    </citation>
    <scope>NUCLEOTIDE SEQUENCE [LARGE SCALE GENOMIC DNA]</scope>
    <source>
        <strain evidence="5">NRRL Y-1933</strain>
    </source>
</reference>
<dbReference type="EMBL" id="KV454539">
    <property type="protein sequence ID" value="ODV68330.1"/>
    <property type="molecule type" value="Genomic_DNA"/>
</dbReference>
<dbReference type="RefSeq" id="XP_020077397.1">
    <property type="nucleotide sequence ID" value="XM_020222475.1"/>
</dbReference>
<dbReference type="OrthoDB" id="415889at2759"/>
<gene>
    <name evidence="4" type="ORF">HYPBUDRAFT_160275</name>
</gene>
<dbReference type="InterPro" id="IPR011257">
    <property type="entry name" value="DNA_glycosylase"/>
</dbReference>
<evidence type="ECO:0000259" key="3">
    <source>
        <dbReference type="SMART" id="SM00478"/>
    </source>
</evidence>
<dbReference type="GO" id="GO:0032993">
    <property type="term" value="C:protein-DNA complex"/>
    <property type="evidence" value="ECO:0007669"/>
    <property type="project" value="TreeGrafter"/>
</dbReference>
<proteinExistence type="predicted"/>
<dbReference type="GO" id="GO:0006307">
    <property type="term" value="P:DNA alkylation repair"/>
    <property type="evidence" value="ECO:0007669"/>
    <property type="project" value="TreeGrafter"/>
</dbReference>
<dbReference type="InterPro" id="IPR051912">
    <property type="entry name" value="Alkylbase_DNA_Glycosylase/TA"/>
</dbReference>
<organism evidence="4 5">
    <name type="scientific">Hyphopichia burtonii NRRL Y-1933</name>
    <dbReference type="NCBI Taxonomy" id="984485"/>
    <lineage>
        <taxon>Eukaryota</taxon>
        <taxon>Fungi</taxon>
        <taxon>Dikarya</taxon>
        <taxon>Ascomycota</taxon>
        <taxon>Saccharomycotina</taxon>
        <taxon>Pichiomycetes</taxon>
        <taxon>Debaryomycetaceae</taxon>
        <taxon>Hyphopichia</taxon>
    </lineage>
</organism>
<keyword evidence="5" id="KW-1185">Reference proteome</keyword>
<feature type="domain" description="HhH-GPD" evidence="3">
    <location>
        <begin position="127"/>
        <end position="301"/>
    </location>
</feature>
<dbReference type="CDD" id="cd00056">
    <property type="entry name" value="ENDO3c"/>
    <property type="match status" value="1"/>
</dbReference>
<name>A0A1E4RM36_9ASCO</name>
<dbReference type="STRING" id="984485.A0A1E4RM36"/>
<dbReference type="GeneID" id="30997024"/>
<dbReference type="PANTHER" id="PTHR43003:SF5">
    <property type="entry name" value="DNA-3-METHYLADENINE GLYCOSYLASE"/>
    <property type="match status" value="1"/>
</dbReference>
<keyword evidence="2" id="KW-0234">DNA repair</keyword>
<dbReference type="GO" id="GO:0043916">
    <property type="term" value="F:DNA-7-methylguanine glycosylase activity"/>
    <property type="evidence" value="ECO:0007669"/>
    <property type="project" value="TreeGrafter"/>
</dbReference>
<evidence type="ECO:0000256" key="2">
    <source>
        <dbReference type="ARBA" id="ARBA00023204"/>
    </source>
</evidence>
<protein>
    <submittedName>
        <fullName evidence="4">DNA glycosylase</fullName>
    </submittedName>
</protein>
<dbReference type="PANTHER" id="PTHR43003">
    <property type="entry name" value="DNA-3-METHYLADENINE GLYCOSYLASE"/>
    <property type="match status" value="1"/>
</dbReference>
<sequence length="331" mass="38399">MFSRKVIGVVVQRTKEMARTRSKSSSVTIKKKPNKKEEVSRKKELLENVLNAKISIPSDLKLPDEFIKFHDEEFIKGIEYILSKDSTLYPAITCSNFKSFPREVKNDLKEEEEVIRSYWYSLICSVIGQQISGHAAKSVENKFRNLFEGQPSAKETVLKPAEELKAAGLSNQKLGYVYDISHAFNDETNPLTKLEFYKKSSSDEIIEELVKLKGIGSWSAKMFLFFTLRELDIFAEDDLGVARGAARYWELRPESLKQIKQEVNLIEEFKKLLKRKGKFENKNTKRDWIAHHDQYVKYLGLTFKPYQLIFMLVMWRLSSTNVDVLENTGTR</sequence>
<dbReference type="InterPro" id="IPR003265">
    <property type="entry name" value="HhH-GPD_domain"/>
</dbReference>
<dbReference type="Proteomes" id="UP000095085">
    <property type="component" value="Unassembled WGS sequence"/>
</dbReference>
<dbReference type="GO" id="GO:0006285">
    <property type="term" value="P:base-excision repair, AP site formation"/>
    <property type="evidence" value="ECO:0007669"/>
    <property type="project" value="TreeGrafter"/>
</dbReference>
<dbReference type="GO" id="GO:0005634">
    <property type="term" value="C:nucleus"/>
    <property type="evidence" value="ECO:0007669"/>
    <property type="project" value="TreeGrafter"/>
</dbReference>
<evidence type="ECO:0000313" key="4">
    <source>
        <dbReference type="EMBL" id="ODV68330.1"/>
    </source>
</evidence>